<gene>
    <name evidence="2" type="ORF">RE6C_04175</name>
</gene>
<sequence length="116" mass="13285">MENLLSIAFEAHNDERNHHRSYQMDVGKDLFGDWTLKISYGRCGRGKQVQSIAATDEKQLKRVLRERILRRMSSRRRIGCDYQLVDVDCSAELAPSDWLPRDLEANSVRASDACSG</sequence>
<comment type="caution">
    <text evidence="2">The sequence shown here is derived from an EMBL/GenBank/DDBJ whole genome shotgun (WGS) entry which is preliminary data.</text>
</comment>
<reference evidence="2" key="1">
    <citation type="submission" date="2012-11" db="EMBL/GenBank/DDBJ databases">
        <title>Permanent draft genomes of Rhodopirellula europaea strain SH398 and 6C.</title>
        <authorList>
            <person name="Richter M."/>
            <person name="Richter-Heitmann T."/>
            <person name="Frank C."/>
            <person name="Harder J."/>
            <person name="Glockner F.O."/>
        </authorList>
    </citation>
    <scope>NUCLEOTIDE SEQUENCE</scope>
    <source>
        <strain evidence="2">6C</strain>
    </source>
</reference>
<dbReference type="SUPFAM" id="SSF142921">
    <property type="entry name" value="WGR domain-like"/>
    <property type="match status" value="1"/>
</dbReference>
<evidence type="ECO:0000313" key="2">
    <source>
        <dbReference type="EMBL" id="EMB15073.1"/>
    </source>
</evidence>
<dbReference type="Pfam" id="PF05406">
    <property type="entry name" value="WGR"/>
    <property type="match status" value="1"/>
</dbReference>
<evidence type="ECO:0000313" key="3">
    <source>
        <dbReference type="Proteomes" id="UP000011529"/>
    </source>
</evidence>
<accession>M2AZV3</accession>
<feature type="domain" description="WGR" evidence="1">
    <location>
        <begin position="7"/>
        <end position="51"/>
    </location>
</feature>
<dbReference type="RefSeq" id="WP_008659433.1">
    <property type="nucleotide sequence ID" value="NZ_ANMO01000194.1"/>
</dbReference>
<dbReference type="AlphaFoldDB" id="M2AZV3"/>
<organism evidence="2 3">
    <name type="scientific">Rhodopirellula europaea 6C</name>
    <dbReference type="NCBI Taxonomy" id="1263867"/>
    <lineage>
        <taxon>Bacteria</taxon>
        <taxon>Pseudomonadati</taxon>
        <taxon>Planctomycetota</taxon>
        <taxon>Planctomycetia</taxon>
        <taxon>Pirellulales</taxon>
        <taxon>Pirellulaceae</taxon>
        <taxon>Rhodopirellula</taxon>
    </lineage>
</organism>
<dbReference type="InterPro" id="IPR036930">
    <property type="entry name" value="WGR_dom_sf"/>
</dbReference>
<evidence type="ECO:0000259" key="1">
    <source>
        <dbReference type="Pfam" id="PF05406"/>
    </source>
</evidence>
<keyword evidence="3" id="KW-1185">Reference proteome</keyword>
<dbReference type="EMBL" id="ANMO01000194">
    <property type="protein sequence ID" value="EMB15073.1"/>
    <property type="molecule type" value="Genomic_DNA"/>
</dbReference>
<reference evidence="2" key="2">
    <citation type="journal article" date="2013" name="Mar. Genomics">
        <title>Expression of sulfatases in Rhodopirellula baltica and the diversity of sulfatases in the genus Rhodopirellula.</title>
        <authorList>
            <person name="Wegner C.E."/>
            <person name="Richter-Heitmann T."/>
            <person name="Klindworth A."/>
            <person name="Klockow C."/>
            <person name="Richter M."/>
            <person name="Achstetter T."/>
            <person name="Glockner F.O."/>
            <person name="Harder J."/>
        </authorList>
    </citation>
    <scope>NUCLEOTIDE SEQUENCE [LARGE SCALE GENOMIC DNA]</scope>
    <source>
        <strain evidence="2">6C</strain>
    </source>
</reference>
<protein>
    <recommendedName>
        <fullName evidence="1">WGR domain-containing protein</fullName>
    </recommendedName>
</protein>
<dbReference type="PATRIC" id="fig|1263867.3.peg.4473"/>
<name>M2AZV3_9BACT</name>
<dbReference type="Proteomes" id="UP000011529">
    <property type="component" value="Unassembled WGS sequence"/>
</dbReference>
<dbReference type="InterPro" id="IPR008893">
    <property type="entry name" value="WGR_domain"/>
</dbReference>
<proteinExistence type="predicted"/>